<sequence length="414" mass="46610">MPSIPRDKPIDSSLAFLADGYEFVRKRCERFGSDIFETRLLGQRFYCVRGEDAARMFYEPDRFTRNGALPGFVLRLLQDQGSVATLDAEAHRRRKAMFMALMTPGRLDAMARLAAEGLRARARLWPERGPVRLHDEFRAVLGQAVLAWAGVRLDAAEADRFTRRIGAMIDHAGTAGPSNWLARMRRWGAEATLRCLIEDVRAGRATPPEDSAAHAIAWHRDLNGELLTPGIGAVEMLNILRPTVAIARFVTFAVLALHRHPESRERLATDDAYLHAFVQEVRRLAPFFPAVAGIARRPFTWRDHQFLKGDRFILDLYGTDRDVRAWDDPESFRPERFLAWLGNSFTMIPQGGGDHHSNHRCAGEWLTIAVMESMLRVLTRDIDYDVPPQKLGVSTAALPALPRSGLVVAVRAVR</sequence>
<comment type="caution">
    <text evidence="2">The sequence shown here is derived from an EMBL/GenBank/DDBJ whole genome shotgun (WGS) entry which is preliminary data.</text>
</comment>
<dbReference type="Pfam" id="PF00067">
    <property type="entry name" value="p450"/>
    <property type="match status" value="1"/>
</dbReference>
<name>A0ABS1V0R0_9PROT</name>
<reference evidence="2 3" key="1">
    <citation type="submission" date="2021-01" db="EMBL/GenBank/DDBJ databases">
        <title>Belnapia mucosa sp. nov. and Belnapia arida sp. nov., isolated from the Tabernas Desert (Almeria, Spain).</title>
        <authorList>
            <person name="Molina-Menor E."/>
            <person name="Vidal-Verdu A."/>
            <person name="Calonge A."/>
            <person name="Satari L."/>
            <person name="Pereto Magraner J."/>
            <person name="Porcar Miralles M."/>
        </authorList>
    </citation>
    <scope>NUCLEOTIDE SEQUENCE [LARGE SCALE GENOMIC DNA]</scope>
    <source>
        <strain evidence="2 3">T6</strain>
    </source>
</reference>
<dbReference type="SUPFAM" id="SSF48264">
    <property type="entry name" value="Cytochrome P450"/>
    <property type="match status" value="1"/>
</dbReference>
<dbReference type="Proteomes" id="UP000606490">
    <property type="component" value="Unassembled WGS sequence"/>
</dbReference>
<organism evidence="2 3">
    <name type="scientific">Belnapia mucosa</name>
    <dbReference type="NCBI Taxonomy" id="2804532"/>
    <lineage>
        <taxon>Bacteria</taxon>
        <taxon>Pseudomonadati</taxon>
        <taxon>Pseudomonadota</taxon>
        <taxon>Alphaproteobacteria</taxon>
        <taxon>Acetobacterales</taxon>
        <taxon>Roseomonadaceae</taxon>
        <taxon>Belnapia</taxon>
    </lineage>
</organism>
<evidence type="ECO:0000256" key="1">
    <source>
        <dbReference type="ARBA" id="ARBA00010617"/>
    </source>
</evidence>
<dbReference type="InterPro" id="IPR001128">
    <property type="entry name" value="Cyt_P450"/>
</dbReference>
<accession>A0ABS1V0R0</accession>
<dbReference type="PRINTS" id="PR00463">
    <property type="entry name" value="EP450I"/>
</dbReference>
<dbReference type="PANTHER" id="PTHR46696:SF1">
    <property type="entry name" value="CYTOCHROME P450 YJIB-RELATED"/>
    <property type="match status" value="1"/>
</dbReference>
<dbReference type="EMBL" id="JAEUXJ010000002">
    <property type="protein sequence ID" value="MBL6455281.1"/>
    <property type="molecule type" value="Genomic_DNA"/>
</dbReference>
<dbReference type="CDD" id="cd11067">
    <property type="entry name" value="CYP152"/>
    <property type="match status" value="1"/>
</dbReference>
<dbReference type="PANTHER" id="PTHR46696">
    <property type="entry name" value="P450, PUTATIVE (EUROFUNG)-RELATED"/>
    <property type="match status" value="1"/>
</dbReference>
<keyword evidence="3" id="KW-1185">Reference proteome</keyword>
<dbReference type="RefSeq" id="WP_202824988.1">
    <property type="nucleotide sequence ID" value="NZ_JAEUXJ010000002.1"/>
</dbReference>
<dbReference type="InterPro" id="IPR036396">
    <property type="entry name" value="Cyt_P450_sf"/>
</dbReference>
<dbReference type="Gene3D" id="1.10.630.10">
    <property type="entry name" value="Cytochrome P450"/>
    <property type="match status" value="1"/>
</dbReference>
<gene>
    <name evidence="2" type="ORF">JMJ55_08105</name>
</gene>
<proteinExistence type="inferred from homology"/>
<comment type="similarity">
    <text evidence="1">Belongs to the cytochrome P450 family.</text>
</comment>
<evidence type="ECO:0000313" key="3">
    <source>
        <dbReference type="Proteomes" id="UP000606490"/>
    </source>
</evidence>
<protein>
    <submittedName>
        <fullName evidence="2">Cytochrome P450</fullName>
    </submittedName>
</protein>
<dbReference type="InterPro" id="IPR002401">
    <property type="entry name" value="Cyt_P450_E_grp-I"/>
</dbReference>
<evidence type="ECO:0000313" key="2">
    <source>
        <dbReference type="EMBL" id="MBL6455281.1"/>
    </source>
</evidence>